<dbReference type="SMART" id="SM00346">
    <property type="entry name" value="HTH_ICLR"/>
    <property type="match status" value="1"/>
</dbReference>
<dbReference type="InterPro" id="IPR014757">
    <property type="entry name" value="Tscrpt_reg_IclR_C"/>
</dbReference>
<dbReference type="PANTHER" id="PTHR30136">
    <property type="entry name" value="HELIX-TURN-HELIX TRANSCRIPTIONAL REGULATOR, ICLR FAMILY"/>
    <property type="match status" value="1"/>
</dbReference>
<dbReference type="Proteomes" id="UP001161094">
    <property type="component" value="Unassembled WGS sequence"/>
</dbReference>
<evidence type="ECO:0000256" key="1">
    <source>
        <dbReference type="ARBA" id="ARBA00023015"/>
    </source>
</evidence>
<dbReference type="InterPro" id="IPR029016">
    <property type="entry name" value="GAF-like_dom_sf"/>
</dbReference>
<feature type="region of interest" description="Disordered" evidence="4">
    <location>
        <begin position="1"/>
        <end position="25"/>
    </location>
</feature>
<reference evidence="7" key="1">
    <citation type="submission" date="2022-09" db="EMBL/GenBank/DDBJ databases">
        <title>Intensive care unit water sources are persistently colonized with multi-drug resistant bacteria and are the site of extensive horizontal gene transfer of antibiotic resistance genes.</title>
        <authorList>
            <person name="Diorio-Toth L."/>
        </authorList>
    </citation>
    <scope>NUCLEOTIDE SEQUENCE</scope>
    <source>
        <strain evidence="7">GD03843</strain>
    </source>
</reference>
<dbReference type="AlphaFoldDB" id="A0AA42S2F0"/>
<dbReference type="Pfam" id="PF09339">
    <property type="entry name" value="HTH_IclR"/>
    <property type="match status" value="1"/>
</dbReference>
<name>A0AA42S2F0_9BURK</name>
<dbReference type="InterPro" id="IPR036388">
    <property type="entry name" value="WH-like_DNA-bd_sf"/>
</dbReference>
<dbReference type="Gene3D" id="3.30.450.40">
    <property type="match status" value="1"/>
</dbReference>
<evidence type="ECO:0000256" key="3">
    <source>
        <dbReference type="ARBA" id="ARBA00023163"/>
    </source>
</evidence>
<evidence type="ECO:0000259" key="5">
    <source>
        <dbReference type="PROSITE" id="PS51077"/>
    </source>
</evidence>
<evidence type="ECO:0000256" key="2">
    <source>
        <dbReference type="ARBA" id="ARBA00023125"/>
    </source>
</evidence>
<gene>
    <name evidence="7" type="ORF">N5D93_14400</name>
</gene>
<organism evidence="7 8">
    <name type="scientific">Achromobacter spanius</name>
    <dbReference type="NCBI Taxonomy" id="217203"/>
    <lineage>
        <taxon>Bacteria</taxon>
        <taxon>Pseudomonadati</taxon>
        <taxon>Pseudomonadota</taxon>
        <taxon>Betaproteobacteria</taxon>
        <taxon>Burkholderiales</taxon>
        <taxon>Alcaligenaceae</taxon>
        <taxon>Achromobacter</taxon>
    </lineage>
</organism>
<dbReference type="SUPFAM" id="SSF55781">
    <property type="entry name" value="GAF domain-like"/>
    <property type="match status" value="1"/>
</dbReference>
<proteinExistence type="predicted"/>
<feature type="domain" description="IclR-ED" evidence="6">
    <location>
        <begin position="89"/>
        <end position="270"/>
    </location>
</feature>
<dbReference type="Gene3D" id="1.10.10.10">
    <property type="entry name" value="Winged helix-like DNA-binding domain superfamily/Winged helix DNA-binding domain"/>
    <property type="match status" value="1"/>
</dbReference>
<dbReference type="InterPro" id="IPR036390">
    <property type="entry name" value="WH_DNA-bd_sf"/>
</dbReference>
<dbReference type="GO" id="GO:0003677">
    <property type="term" value="F:DNA binding"/>
    <property type="evidence" value="ECO:0007669"/>
    <property type="project" value="UniProtKB-KW"/>
</dbReference>
<dbReference type="SUPFAM" id="SSF46785">
    <property type="entry name" value="Winged helix' DNA-binding domain"/>
    <property type="match status" value="1"/>
</dbReference>
<dbReference type="Pfam" id="PF01614">
    <property type="entry name" value="IclR_C"/>
    <property type="match status" value="1"/>
</dbReference>
<protein>
    <submittedName>
        <fullName evidence="7">IclR family transcriptional regulator</fullName>
    </submittedName>
</protein>
<dbReference type="PANTHER" id="PTHR30136:SF33">
    <property type="entry name" value="TRANSCRIPTIONAL REGULATORY PROTEIN"/>
    <property type="match status" value="1"/>
</dbReference>
<sequence length="275" mass="29534">MATRIPDSTANISANPSQRFDGVSQNRSLARGLDILRAFKPGTDLLGNGELAERTGLSAATVSRLTQTLVTSGFLEYERGARAYRLAAPVLSLGHAMRAASPVLKAATPFMQDVSNKLKVNIGLASADRTEMVYLESIRYNRKPSLRTIVAGQRVPIELTSLGRAYLATLDARTRQALLEEIMQSYRSASWKPISAEINKTIEKVAATGLCLASWQPGVVAMSTPLTVPGGQTLALNLSLITDDAASTVERQHGAALLALKNKIVHELERRAPAG</sequence>
<evidence type="ECO:0000256" key="4">
    <source>
        <dbReference type="SAM" id="MobiDB-lite"/>
    </source>
</evidence>
<dbReference type="RefSeq" id="WP_279995588.1">
    <property type="nucleotide sequence ID" value="NZ_JAOCDZ010000009.1"/>
</dbReference>
<dbReference type="EMBL" id="JAOCDZ010000009">
    <property type="protein sequence ID" value="MDH0737002.1"/>
    <property type="molecule type" value="Genomic_DNA"/>
</dbReference>
<accession>A0AA42S2F0</accession>
<feature type="domain" description="HTH iclR-type" evidence="5">
    <location>
        <begin position="26"/>
        <end position="88"/>
    </location>
</feature>
<dbReference type="InterPro" id="IPR005471">
    <property type="entry name" value="Tscrpt_reg_IclR_N"/>
</dbReference>
<dbReference type="PROSITE" id="PS51078">
    <property type="entry name" value="ICLR_ED"/>
    <property type="match status" value="1"/>
</dbReference>
<keyword evidence="1" id="KW-0805">Transcription regulation</keyword>
<evidence type="ECO:0000259" key="6">
    <source>
        <dbReference type="PROSITE" id="PS51078"/>
    </source>
</evidence>
<dbReference type="GO" id="GO:0045892">
    <property type="term" value="P:negative regulation of DNA-templated transcription"/>
    <property type="evidence" value="ECO:0007669"/>
    <property type="project" value="TreeGrafter"/>
</dbReference>
<dbReference type="InterPro" id="IPR050707">
    <property type="entry name" value="HTH_MetabolicPath_Reg"/>
</dbReference>
<evidence type="ECO:0000313" key="7">
    <source>
        <dbReference type="EMBL" id="MDH0737002.1"/>
    </source>
</evidence>
<dbReference type="GO" id="GO:0003700">
    <property type="term" value="F:DNA-binding transcription factor activity"/>
    <property type="evidence" value="ECO:0007669"/>
    <property type="project" value="TreeGrafter"/>
</dbReference>
<keyword evidence="3" id="KW-0804">Transcription</keyword>
<comment type="caution">
    <text evidence="7">The sequence shown here is derived from an EMBL/GenBank/DDBJ whole genome shotgun (WGS) entry which is preliminary data.</text>
</comment>
<dbReference type="PROSITE" id="PS51077">
    <property type="entry name" value="HTH_ICLR"/>
    <property type="match status" value="1"/>
</dbReference>
<evidence type="ECO:0000313" key="8">
    <source>
        <dbReference type="Proteomes" id="UP001161094"/>
    </source>
</evidence>
<keyword evidence="2" id="KW-0238">DNA-binding</keyword>